<dbReference type="AlphaFoldDB" id="A0A6J8DI26"/>
<protein>
    <submittedName>
        <fullName evidence="5">GTPase IMAP family member 4</fullName>
    </submittedName>
</protein>
<dbReference type="Gene3D" id="3.40.50.300">
    <property type="entry name" value="P-loop containing nucleotide triphosphate hydrolases"/>
    <property type="match status" value="1"/>
</dbReference>
<dbReference type="GO" id="GO:0005525">
    <property type="term" value="F:GTP binding"/>
    <property type="evidence" value="ECO:0007669"/>
    <property type="project" value="UniProtKB-KW"/>
</dbReference>
<dbReference type="InterPro" id="IPR006703">
    <property type="entry name" value="G_AIG1"/>
</dbReference>
<dbReference type="FunFam" id="3.40.50.300:FF:000366">
    <property type="entry name" value="GTPase, IMAP family member 2"/>
    <property type="match status" value="1"/>
</dbReference>
<evidence type="ECO:0000256" key="2">
    <source>
        <dbReference type="ARBA" id="ARBA00022741"/>
    </source>
</evidence>
<dbReference type="OrthoDB" id="10061751at2759"/>
<dbReference type="SUPFAM" id="SSF52540">
    <property type="entry name" value="P-loop containing nucleoside triphosphate hydrolases"/>
    <property type="match status" value="1"/>
</dbReference>
<accession>A0A6J8DI26</accession>
<gene>
    <name evidence="5" type="ORF">MCOR_40574</name>
</gene>
<sequence length="156" mass="17350">MVLIGKTGNGKSETGNTILGHETFLSDCSSTSLTDTCQVRNADRFGKQISLVDTPGVFDNRTNNEKVQNEIKKCICYTSPGLHAIIVVVQIGRFTKEDVETVNLFCSYFGDNLAKHVIVLFTRLDDLKRKMGGNPHHPGMKGFIENLTPPLKEFFK</sequence>
<evidence type="ECO:0000313" key="6">
    <source>
        <dbReference type="Proteomes" id="UP000507470"/>
    </source>
</evidence>
<keyword evidence="2" id="KW-0547">Nucleotide-binding</keyword>
<reference evidence="5 6" key="1">
    <citation type="submission" date="2020-06" db="EMBL/GenBank/DDBJ databases">
        <authorList>
            <person name="Li R."/>
            <person name="Bekaert M."/>
        </authorList>
    </citation>
    <scope>NUCLEOTIDE SEQUENCE [LARGE SCALE GENOMIC DNA]</scope>
    <source>
        <strain evidence="6">wild</strain>
    </source>
</reference>
<evidence type="ECO:0000256" key="1">
    <source>
        <dbReference type="ARBA" id="ARBA00008535"/>
    </source>
</evidence>
<feature type="domain" description="AIG1-type G" evidence="4">
    <location>
        <begin position="1"/>
        <end position="156"/>
    </location>
</feature>
<comment type="similarity">
    <text evidence="1">Belongs to the TRAFAC class TrmE-Era-EngA-EngB-Septin-like GTPase superfamily. AIG1/Toc34/Toc159-like paraseptin GTPase family. IAN subfamily.</text>
</comment>
<keyword evidence="6" id="KW-1185">Reference proteome</keyword>
<dbReference type="PANTHER" id="PTHR10903">
    <property type="entry name" value="GTPASE, IMAP FAMILY MEMBER-RELATED"/>
    <property type="match status" value="1"/>
</dbReference>
<dbReference type="PROSITE" id="PS51720">
    <property type="entry name" value="G_AIG1"/>
    <property type="match status" value="1"/>
</dbReference>
<name>A0A6J8DI26_MYTCO</name>
<dbReference type="EMBL" id="CACVKT020007320">
    <property type="protein sequence ID" value="CAC5407062.1"/>
    <property type="molecule type" value="Genomic_DNA"/>
</dbReference>
<dbReference type="InterPro" id="IPR045058">
    <property type="entry name" value="GIMA/IAN/Toc"/>
</dbReference>
<dbReference type="PANTHER" id="PTHR10903:SF170">
    <property type="entry name" value="GTPASE IMAP FAMILY MEMBER 7"/>
    <property type="match status" value="1"/>
</dbReference>
<evidence type="ECO:0000259" key="4">
    <source>
        <dbReference type="PROSITE" id="PS51720"/>
    </source>
</evidence>
<proteinExistence type="inferred from homology"/>
<dbReference type="InterPro" id="IPR027417">
    <property type="entry name" value="P-loop_NTPase"/>
</dbReference>
<evidence type="ECO:0000256" key="3">
    <source>
        <dbReference type="ARBA" id="ARBA00023134"/>
    </source>
</evidence>
<dbReference type="Pfam" id="PF04548">
    <property type="entry name" value="AIG1"/>
    <property type="match status" value="1"/>
</dbReference>
<evidence type="ECO:0000313" key="5">
    <source>
        <dbReference type="EMBL" id="CAC5407062.1"/>
    </source>
</evidence>
<keyword evidence="3" id="KW-0342">GTP-binding</keyword>
<dbReference type="Proteomes" id="UP000507470">
    <property type="component" value="Unassembled WGS sequence"/>
</dbReference>
<organism evidence="5 6">
    <name type="scientific">Mytilus coruscus</name>
    <name type="common">Sea mussel</name>
    <dbReference type="NCBI Taxonomy" id="42192"/>
    <lineage>
        <taxon>Eukaryota</taxon>
        <taxon>Metazoa</taxon>
        <taxon>Spiralia</taxon>
        <taxon>Lophotrochozoa</taxon>
        <taxon>Mollusca</taxon>
        <taxon>Bivalvia</taxon>
        <taxon>Autobranchia</taxon>
        <taxon>Pteriomorphia</taxon>
        <taxon>Mytilida</taxon>
        <taxon>Mytiloidea</taxon>
        <taxon>Mytilidae</taxon>
        <taxon>Mytilinae</taxon>
        <taxon>Mytilus</taxon>
    </lineage>
</organism>